<dbReference type="OrthoDB" id="8945177at2759"/>
<name>A0A8J4WHA5_9TREM</name>
<gene>
    <name evidence="2" type="ORF">PHET_07361</name>
</gene>
<keyword evidence="3" id="KW-1185">Reference proteome</keyword>
<organism evidence="2 3">
    <name type="scientific">Paragonimus heterotremus</name>
    <dbReference type="NCBI Taxonomy" id="100268"/>
    <lineage>
        <taxon>Eukaryota</taxon>
        <taxon>Metazoa</taxon>
        <taxon>Spiralia</taxon>
        <taxon>Lophotrochozoa</taxon>
        <taxon>Platyhelminthes</taxon>
        <taxon>Trematoda</taxon>
        <taxon>Digenea</taxon>
        <taxon>Plagiorchiida</taxon>
        <taxon>Troglotremata</taxon>
        <taxon>Troglotrematidae</taxon>
        <taxon>Paragonimus</taxon>
    </lineage>
</organism>
<protein>
    <submittedName>
        <fullName evidence="2">Secreted Ly-6/uPAR protein 1</fullName>
    </submittedName>
</protein>
<keyword evidence="1" id="KW-0732">Signal</keyword>
<comment type="caution">
    <text evidence="2">The sequence shown here is derived from an EMBL/GenBank/DDBJ whole genome shotgun (WGS) entry which is preliminary data.</text>
</comment>
<dbReference type="EMBL" id="LUCH01003863">
    <property type="protein sequence ID" value="KAF5399639.1"/>
    <property type="molecule type" value="Genomic_DNA"/>
</dbReference>
<reference evidence="2" key="1">
    <citation type="submission" date="2019-05" db="EMBL/GenBank/DDBJ databases">
        <title>Annotation for the trematode Paragonimus heterotremus.</title>
        <authorList>
            <person name="Choi Y.-J."/>
        </authorList>
    </citation>
    <scope>NUCLEOTIDE SEQUENCE</scope>
    <source>
        <strain evidence="2">LC</strain>
    </source>
</reference>
<feature type="signal peptide" evidence="1">
    <location>
        <begin position="1"/>
        <end position="21"/>
    </location>
</feature>
<dbReference type="AlphaFoldDB" id="A0A8J4WHA5"/>
<dbReference type="InterPro" id="IPR045860">
    <property type="entry name" value="Snake_toxin-like_sf"/>
</dbReference>
<evidence type="ECO:0000256" key="1">
    <source>
        <dbReference type="SAM" id="SignalP"/>
    </source>
</evidence>
<sequence length="116" mass="12748">MYHSFAFGLLIVAGTFTTTHAVKCYECTNCTTVNANTKMSTTACVQCSKIQTYANNKVTNIDRECLSDKTCVASEPKDGVGLKKTCCEMDLCNSGFIHQPIWSVLIISICTMLLRC</sequence>
<dbReference type="Proteomes" id="UP000748531">
    <property type="component" value="Unassembled WGS sequence"/>
</dbReference>
<evidence type="ECO:0000313" key="3">
    <source>
        <dbReference type="Proteomes" id="UP000748531"/>
    </source>
</evidence>
<evidence type="ECO:0000313" key="2">
    <source>
        <dbReference type="EMBL" id="KAF5399639.1"/>
    </source>
</evidence>
<feature type="chain" id="PRO_5035175735" evidence="1">
    <location>
        <begin position="22"/>
        <end position="116"/>
    </location>
</feature>
<dbReference type="SUPFAM" id="SSF57302">
    <property type="entry name" value="Snake toxin-like"/>
    <property type="match status" value="1"/>
</dbReference>
<proteinExistence type="predicted"/>
<accession>A0A8J4WHA5</accession>